<dbReference type="Gene3D" id="3.40.50.11290">
    <property type="match status" value="1"/>
</dbReference>
<evidence type="ECO:0000256" key="1">
    <source>
        <dbReference type="SAM" id="MobiDB-lite"/>
    </source>
</evidence>
<dbReference type="Proteomes" id="UP000887023">
    <property type="component" value="Chromosome"/>
</dbReference>
<dbReference type="InterPro" id="IPR051680">
    <property type="entry name" value="ATP-dep_Glu-Cys_Ligase-2"/>
</dbReference>
<protein>
    <submittedName>
        <fullName evidence="4">Circularly permuted type 2 ATP-grasp protein</fullName>
    </submittedName>
</protein>
<dbReference type="InterPro" id="IPR007296">
    <property type="entry name" value="DUF403"/>
</dbReference>
<name>A0ABX8S8G3_9ACTN</name>
<feature type="region of interest" description="Disordered" evidence="1">
    <location>
        <begin position="1"/>
        <end position="33"/>
    </location>
</feature>
<sequence length="855" mass="91800">MSTEHATVSESAVGSEPLDEYRAGPAGDAYDEVVDPRGAVRPSWRALASDLATAGTGGLAALERRIGQLVDNEGITYTAVGGRPDDPAAPPSPWRLDAVPLLLSATEWDALAAGLEQRSLLLDAILADIYGPMRLIESGRIPPELVFGHAGYLRAAHDITIRGRHQLFMHGCDVSRWPDGRFRVYADRAQAPSGAGYAIADRQVITRAAPAALQQAGPRPLAPFARALRLMLLEAAPSDAEEPVVVVLSPGTLSETAFDQAYLASLLGFPLVESADLVVRDGRLWMRSLGTLRRVDVVLRRVDAEFSDPLDLRPDSRLGVVGLVEALRRGTVAVVNTLGSGVLENPGLTGLLPDLCRDLLDADLQLESVASYWAGIDAQRSHVLANLPRLIIRSATDDRSWTGAECTAAELDELRARIEAEPWKWVGQEPPHYSLAPAVDQTGRLTAAPVGMRLFSLMRRSGYTPLLGGLGWQFDPAAGSELVAAKDVWVRVADADVVRVDGQARLESLPVFRAASTEVVSSPRVLGDLFWMGRYSERAEATVRLLSAVRERYQDYRYRPWLEGSDAVPVLMGAVGRLTGTVAPADAAGGRSDAAFAELSSLTVDKSRVGSAAYAVDRYGYAARAVRDQLSGDTWMVLGTMDRELSGYRAEPTEGGLATVQSAILVGMLSLSGLSAESMVHDSGWHVMDIGKRLERSLALIALLRASITTALPEPVERRVTESVLLATESAVTYRRRNRGRIRTAALVQLLLFDAGNPRSLVFQLEALAANLRALPGASGSSRPDRLVGGALARLRRVDPAGLEPADDAGRHVDLIELLDGEEADLRTVAEVFEAAVLSGPGDIQPLWAGTRVVS</sequence>
<evidence type="ECO:0000259" key="3">
    <source>
        <dbReference type="Pfam" id="PF14403"/>
    </source>
</evidence>
<accession>A0ABX8S8G3</accession>
<feature type="domain" description="DUF403" evidence="2">
    <location>
        <begin position="523"/>
        <end position="832"/>
    </location>
</feature>
<evidence type="ECO:0000259" key="2">
    <source>
        <dbReference type="Pfam" id="PF04168"/>
    </source>
</evidence>
<evidence type="ECO:0000313" key="5">
    <source>
        <dbReference type="Proteomes" id="UP000887023"/>
    </source>
</evidence>
<organism evidence="4 5">
    <name type="scientific">Skermania pinensis</name>
    <dbReference type="NCBI Taxonomy" id="39122"/>
    <lineage>
        <taxon>Bacteria</taxon>
        <taxon>Bacillati</taxon>
        <taxon>Actinomycetota</taxon>
        <taxon>Actinomycetes</taxon>
        <taxon>Mycobacteriales</taxon>
        <taxon>Gordoniaceae</taxon>
        <taxon>Skermania</taxon>
    </lineage>
</organism>
<dbReference type="PANTHER" id="PTHR34595">
    <property type="entry name" value="BLR5612 PROTEIN"/>
    <property type="match status" value="1"/>
</dbReference>
<feature type="compositionally biased region" description="Polar residues" evidence="1">
    <location>
        <begin position="1"/>
        <end position="12"/>
    </location>
</feature>
<dbReference type="Gene3D" id="3.30.1490.270">
    <property type="match status" value="1"/>
</dbReference>
<dbReference type="Pfam" id="PF14403">
    <property type="entry name" value="CP_ATPgrasp_2"/>
    <property type="match status" value="1"/>
</dbReference>
<reference evidence="4" key="1">
    <citation type="submission" date="2021-07" db="EMBL/GenBank/DDBJ databases">
        <title>Candidatus Kaistella beijingensis sp. nov. isolated from a municipal wastewater treatment plant is involved in sludge foaming.</title>
        <authorList>
            <person name="Song Y."/>
            <person name="Liu S.-J."/>
        </authorList>
    </citation>
    <scope>NUCLEOTIDE SEQUENCE</scope>
    <source>
        <strain evidence="4">DSM 43998</strain>
    </source>
</reference>
<dbReference type="PANTHER" id="PTHR34595:SF2">
    <property type="entry name" value="BLR2978 PROTEIN"/>
    <property type="match status" value="1"/>
</dbReference>
<gene>
    <name evidence="4" type="ORF">KV203_01515</name>
</gene>
<dbReference type="EMBL" id="CP079105">
    <property type="protein sequence ID" value="QXQ14153.1"/>
    <property type="molecule type" value="Genomic_DNA"/>
</dbReference>
<keyword evidence="5" id="KW-1185">Reference proteome</keyword>
<feature type="domain" description="Circularly permuted ATP-grasp type 2" evidence="3">
    <location>
        <begin position="100"/>
        <end position="470"/>
    </location>
</feature>
<dbReference type="Pfam" id="PF04168">
    <property type="entry name" value="Alpha-E"/>
    <property type="match status" value="1"/>
</dbReference>
<proteinExistence type="predicted"/>
<evidence type="ECO:0000313" key="4">
    <source>
        <dbReference type="EMBL" id="QXQ14153.1"/>
    </source>
</evidence>
<dbReference type="InterPro" id="IPR025841">
    <property type="entry name" value="CP_ATPgrasp_2"/>
</dbReference>
<dbReference type="SUPFAM" id="SSF56059">
    <property type="entry name" value="Glutathione synthetase ATP-binding domain-like"/>
    <property type="match status" value="1"/>
</dbReference>
<dbReference type="RefSeq" id="WP_157079656.1">
    <property type="nucleotide sequence ID" value="NZ_CBCRUZ010000026.1"/>
</dbReference>